<dbReference type="SUPFAM" id="SSF47384">
    <property type="entry name" value="Homodimeric domain of signal transducing histidine kinase"/>
    <property type="match status" value="1"/>
</dbReference>
<comment type="caution">
    <text evidence="11">The sequence shown here is derived from an EMBL/GenBank/DDBJ whole genome shotgun (WGS) entry which is preliminary data.</text>
</comment>
<dbReference type="EMBL" id="JBHSMC010000005">
    <property type="protein sequence ID" value="MFC5464446.1"/>
    <property type="molecule type" value="Genomic_DNA"/>
</dbReference>
<proteinExistence type="predicted"/>
<evidence type="ECO:0000313" key="12">
    <source>
        <dbReference type="Proteomes" id="UP001596147"/>
    </source>
</evidence>
<evidence type="ECO:0000256" key="3">
    <source>
        <dbReference type="ARBA" id="ARBA00022553"/>
    </source>
</evidence>
<dbReference type="Proteomes" id="UP001596147">
    <property type="component" value="Unassembled WGS sequence"/>
</dbReference>
<keyword evidence="3" id="KW-0597">Phosphoprotein</keyword>
<dbReference type="Gene3D" id="1.10.287.130">
    <property type="match status" value="1"/>
</dbReference>
<feature type="transmembrane region" description="Helical" evidence="9">
    <location>
        <begin position="101"/>
        <end position="119"/>
    </location>
</feature>
<dbReference type="InterPro" id="IPR003594">
    <property type="entry name" value="HATPase_dom"/>
</dbReference>
<dbReference type="Pfam" id="PF02518">
    <property type="entry name" value="HATPase_c"/>
    <property type="match status" value="1"/>
</dbReference>
<dbReference type="PROSITE" id="PS50109">
    <property type="entry name" value="HIS_KIN"/>
    <property type="match status" value="1"/>
</dbReference>
<dbReference type="InterPro" id="IPR036097">
    <property type="entry name" value="HisK_dim/P_sf"/>
</dbReference>
<accession>A0ABW0LIX8</accession>
<name>A0ABW0LIX8_9BACI</name>
<protein>
    <recommendedName>
        <fullName evidence="2">histidine kinase</fullName>
        <ecNumber evidence="2">2.7.13.3</ecNumber>
    </recommendedName>
</protein>
<dbReference type="SUPFAM" id="SSF55874">
    <property type="entry name" value="ATPase domain of HSP90 chaperone/DNA topoisomerase II/histidine kinase"/>
    <property type="match status" value="1"/>
</dbReference>
<keyword evidence="5" id="KW-0547">Nucleotide-binding</keyword>
<keyword evidence="4" id="KW-0808">Transferase</keyword>
<dbReference type="InterPro" id="IPR004358">
    <property type="entry name" value="Sig_transdc_His_kin-like_C"/>
</dbReference>
<feature type="transmembrane region" description="Helical" evidence="9">
    <location>
        <begin position="161"/>
        <end position="180"/>
    </location>
</feature>
<evidence type="ECO:0000256" key="5">
    <source>
        <dbReference type="ARBA" id="ARBA00022741"/>
    </source>
</evidence>
<dbReference type="InterPro" id="IPR036890">
    <property type="entry name" value="HATPase_C_sf"/>
</dbReference>
<feature type="transmembrane region" description="Helical" evidence="9">
    <location>
        <begin position="39"/>
        <end position="56"/>
    </location>
</feature>
<dbReference type="PANTHER" id="PTHR43065:SF46">
    <property type="entry name" value="C4-DICARBOXYLATE TRANSPORT SENSOR PROTEIN DCTB"/>
    <property type="match status" value="1"/>
</dbReference>
<evidence type="ECO:0000256" key="2">
    <source>
        <dbReference type="ARBA" id="ARBA00012438"/>
    </source>
</evidence>
<evidence type="ECO:0000313" key="11">
    <source>
        <dbReference type="EMBL" id="MFC5464446.1"/>
    </source>
</evidence>
<organism evidence="11 12">
    <name type="scientific">Lederbergia graminis</name>
    <dbReference type="NCBI Taxonomy" id="735518"/>
    <lineage>
        <taxon>Bacteria</taxon>
        <taxon>Bacillati</taxon>
        <taxon>Bacillota</taxon>
        <taxon>Bacilli</taxon>
        <taxon>Bacillales</taxon>
        <taxon>Bacillaceae</taxon>
        <taxon>Lederbergia</taxon>
    </lineage>
</organism>
<evidence type="ECO:0000256" key="7">
    <source>
        <dbReference type="ARBA" id="ARBA00022840"/>
    </source>
</evidence>
<dbReference type="PANTHER" id="PTHR43065">
    <property type="entry name" value="SENSOR HISTIDINE KINASE"/>
    <property type="match status" value="1"/>
</dbReference>
<dbReference type="GO" id="GO:0005524">
    <property type="term" value="F:ATP binding"/>
    <property type="evidence" value="ECO:0007669"/>
    <property type="project" value="UniProtKB-KW"/>
</dbReference>
<keyword evidence="9" id="KW-1133">Transmembrane helix</keyword>
<dbReference type="EC" id="2.7.13.3" evidence="2"/>
<reference evidence="12" key="1">
    <citation type="journal article" date="2019" name="Int. J. Syst. Evol. Microbiol.">
        <title>The Global Catalogue of Microorganisms (GCM) 10K type strain sequencing project: providing services to taxonomists for standard genome sequencing and annotation.</title>
        <authorList>
            <consortium name="The Broad Institute Genomics Platform"/>
            <consortium name="The Broad Institute Genome Sequencing Center for Infectious Disease"/>
            <person name="Wu L."/>
            <person name="Ma J."/>
        </authorList>
    </citation>
    <scope>NUCLEOTIDE SEQUENCE [LARGE SCALE GENOMIC DNA]</scope>
    <source>
        <strain evidence="12">CGMCC 1.12237</strain>
    </source>
</reference>
<feature type="transmembrane region" description="Helical" evidence="9">
    <location>
        <begin position="6"/>
        <end position="27"/>
    </location>
</feature>
<dbReference type="CDD" id="cd00082">
    <property type="entry name" value="HisKA"/>
    <property type="match status" value="1"/>
</dbReference>
<feature type="domain" description="Histidine kinase" evidence="10">
    <location>
        <begin position="208"/>
        <end position="413"/>
    </location>
</feature>
<evidence type="ECO:0000256" key="6">
    <source>
        <dbReference type="ARBA" id="ARBA00022777"/>
    </source>
</evidence>
<dbReference type="InterPro" id="IPR005467">
    <property type="entry name" value="His_kinase_dom"/>
</dbReference>
<evidence type="ECO:0000256" key="8">
    <source>
        <dbReference type="ARBA" id="ARBA00023012"/>
    </source>
</evidence>
<keyword evidence="9" id="KW-0812">Transmembrane</keyword>
<dbReference type="InterPro" id="IPR003661">
    <property type="entry name" value="HisK_dim/P_dom"/>
</dbReference>
<dbReference type="SMART" id="SM00387">
    <property type="entry name" value="HATPase_c"/>
    <property type="match status" value="1"/>
</dbReference>
<feature type="transmembrane region" description="Helical" evidence="9">
    <location>
        <begin position="68"/>
        <end position="89"/>
    </location>
</feature>
<dbReference type="PRINTS" id="PR00344">
    <property type="entry name" value="BCTRLSENSOR"/>
</dbReference>
<sequence length="413" mass="46802">MLEYLIMHFLFNISLLVVLLFLFFIWIKITENIESYKKAFLIYFILSLLLCNLFAYELSDYIALDLRIIPFLIGGLYFRLSPILGLLLIAMRGFHGIDLGFYVGVIFYAIFSYVIWKLSPLFLKLSEKYRILSSTGITFIVSLGILALLEIDSTPHRIIDVWSAYIIVPPLGVAMLAYLIEHINKNVILMKELIKSEKFEVLEQMGAAISQEIKIPITNSLQYIQNLNNLTLDSNDKKQHLTNIHDSLTSAEMVIKDYLSFSKPSIQSIEKIDVNEEIIQLIKLMQPLTKQNAIQIHTNLSSKGCINGNRQNFQQCLVNIMKNAVEAMPNGGVLTIETTSTLTTITIMIEDTGIGISKEQLSRIDEPFYSTKGEKGTGVGLMVSYNIVRSMKGTINVRSELGKGTLFQLTFRK</sequence>
<evidence type="ECO:0000256" key="9">
    <source>
        <dbReference type="SAM" id="Phobius"/>
    </source>
</evidence>
<gene>
    <name evidence="11" type="ORF">ACFPM4_06680</name>
</gene>
<comment type="catalytic activity">
    <reaction evidence="1">
        <text>ATP + protein L-histidine = ADP + protein N-phospho-L-histidine.</text>
        <dbReference type="EC" id="2.7.13.3"/>
    </reaction>
</comment>
<evidence type="ECO:0000256" key="4">
    <source>
        <dbReference type="ARBA" id="ARBA00022679"/>
    </source>
</evidence>
<keyword evidence="12" id="KW-1185">Reference proteome</keyword>
<evidence type="ECO:0000256" key="1">
    <source>
        <dbReference type="ARBA" id="ARBA00000085"/>
    </source>
</evidence>
<dbReference type="RefSeq" id="WP_382349298.1">
    <property type="nucleotide sequence ID" value="NZ_JBHSMC010000005.1"/>
</dbReference>
<evidence type="ECO:0000259" key="10">
    <source>
        <dbReference type="PROSITE" id="PS50109"/>
    </source>
</evidence>
<keyword evidence="6" id="KW-0418">Kinase</keyword>
<keyword evidence="7 11" id="KW-0067">ATP-binding</keyword>
<keyword evidence="8" id="KW-0902">Two-component regulatory system</keyword>
<keyword evidence="9" id="KW-0472">Membrane</keyword>
<feature type="transmembrane region" description="Helical" evidence="9">
    <location>
        <begin position="131"/>
        <end position="149"/>
    </location>
</feature>
<dbReference type="Gene3D" id="3.30.565.10">
    <property type="entry name" value="Histidine kinase-like ATPase, C-terminal domain"/>
    <property type="match status" value="1"/>
</dbReference>